<dbReference type="GO" id="GO:0008299">
    <property type="term" value="P:isoprenoid biosynthetic process"/>
    <property type="evidence" value="ECO:0007669"/>
    <property type="project" value="InterPro"/>
</dbReference>
<evidence type="ECO:0000256" key="3">
    <source>
        <dbReference type="ARBA" id="ARBA00022679"/>
    </source>
</evidence>
<dbReference type="SUPFAM" id="SSF48576">
    <property type="entry name" value="Terpenoid synthases"/>
    <property type="match status" value="1"/>
</dbReference>
<evidence type="ECO:0000313" key="6">
    <source>
        <dbReference type="EMBL" id="MPN39578.1"/>
    </source>
</evidence>
<proteinExistence type="inferred from homology"/>
<sequence>MQTAFENKDYDFLSTLSTVVRSMSEGELLALQLSDQPLNFTEEIYYKIIFAKTASLIAAACKTSAIVSNGEPAVIEAITEYGRNVGMSFQIKDDIFDYSENSQIIGKPVGNDICEGKVTLPLIYALKIATEQEKKEIAELIRKQDISETDIKQIIEFTTKQGGIEYAMEKGRKFSQEAIKHINFLPDSDAKESLINFANYVIEREK</sequence>
<gene>
    <name evidence="6" type="primary">ispB_14</name>
    <name evidence="6" type="ORF">SDC9_187106</name>
</gene>
<dbReference type="GO" id="GO:0106350">
    <property type="term" value="F:all-trans-octaprenyl-diphosphate synthase activity"/>
    <property type="evidence" value="ECO:0007669"/>
    <property type="project" value="UniProtKB-EC"/>
</dbReference>
<organism evidence="6">
    <name type="scientific">bioreactor metagenome</name>
    <dbReference type="NCBI Taxonomy" id="1076179"/>
    <lineage>
        <taxon>unclassified sequences</taxon>
        <taxon>metagenomes</taxon>
        <taxon>ecological metagenomes</taxon>
    </lineage>
</organism>
<keyword evidence="5" id="KW-0460">Magnesium</keyword>
<evidence type="ECO:0000256" key="2">
    <source>
        <dbReference type="ARBA" id="ARBA00006706"/>
    </source>
</evidence>
<dbReference type="AlphaFoldDB" id="A0A645HKQ1"/>
<dbReference type="GO" id="GO:0046872">
    <property type="term" value="F:metal ion binding"/>
    <property type="evidence" value="ECO:0007669"/>
    <property type="project" value="UniProtKB-KW"/>
</dbReference>
<comment type="cofactor">
    <cofactor evidence="1">
        <name>Mg(2+)</name>
        <dbReference type="ChEBI" id="CHEBI:18420"/>
    </cofactor>
</comment>
<keyword evidence="3 6" id="KW-0808">Transferase</keyword>
<reference evidence="6" key="1">
    <citation type="submission" date="2019-08" db="EMBL/GenBank/DDBJ databases">
        <authorList>
            <person name="Kucharzyk K."/>
            <person name="Murdoch R.W."/>
            <person name="Higgins S."/>
            <person name="Loffler F."/>
        </authorList>
    </citation>
    <scope>NUCLEOTIDE SEQUENCE</scope>
</reference>
<protein>
    <submittedName>
        <fullName evidence="6">Octaprenyl diphosphate synthase</fullName>
        <ecNumber evidence="6">2.5.1.90</ecNumber>
    </submittedName>
</protein>
<dbReference type="InterPro" id="IPR000092">
    <property type="entry name" value="Polyprenyl_synt"/>
</dbReference>
<accession>A0A645HKQ1</accession>
<dbReference type="Gene3D" id="1.10.600.10">
    <property type="entry name" value="Farnesyl Diphosphate Synthase"/>
    <property type="match status" value="1"/>
</dbReference>
<comment type="similarity">
    <text evidence="2">Belongs to the FPP/GGPP synthase family.</text>
</comment>
<name>A0A645HKQ1_9ZZZZ</name>
<dbReference type="PANTHER" id="PTHR12001:SF69">
    <property type="entry name" value="ALL TRANS-POLYPRENYL-DIPHOSPHATE SYNTHASE PDSS1"/>
    <property type="match status" value="1"/>
</dbReference>
<dbReference type="EMBL" id="VSSQ01095470">
    <property type="protein sequence ID" value="MPN39578.1"/>
    <property type="molecule type" value="Genomic_DNA"/>
</dbReference>
<keyword evidence="4" id="KW-0479">Metal-binding</keyword>
<dbReference type="InterPro" id="IPR008949">
    <property type="entry name" value="Isoprenoid_synthase_dom_sf"/>
</dbReference>
<comment type="caution">
    <text evidence="6">The sequence shown here is derived from an EMBL/GenBank/DDBJ whole genome shotgun (WGS) entry which is preliminary data.</text>
</comment>
<dbReference type="Pfam" id="PF00348">
    <property type="entry name" value="polyprenyl_synt"/>
    <property type="match status" value="1"/>
</dbReference>
<evidence type="ECO:0000256" key="4">
    <source>
        <dbReference type="ARBA" id="ARBA00022723"/>
    </source>
</evidence>
<evidence type="ECO:0000256" key="5">
    <source>
        <dbReference type="ARBA" id="ARBA00022842"/>
    </source>
</evidence>
<evidence type="ECO:0000256" key="1">
    <source>
        <dbReference type="ARBA" id="ARBA00001946"/>
    </source>
</evidence>
<dbReference type="EC" id="2.5.1.90" evidence="6"/>
<dbReference type="PANTHER" id="PTHR12001">
    <property type="entry name" value="GERANYLGERANYL PYROPHOSPHATE SYNTHASE"/>
    <property type="match status" value="1"/>
</dbReference>
<dbReference type="InterPro" id="IPR033749">
    <property type="entry name" value="Polyprenyl_synt_CS"/>
</dbReference>
<dbReference type="PROSITE" id="PS00444">
    <property type="entry name" value="POLYPRENYL_SYNTHASE_2"/>
    <property type="match status" value="1"/>
</dbReference>